<proteinExistence type="predicted"/>
<feature type="compositionally biased region" description="Basic residues" evidence="3">
    <location>
        <begin position="9"/>
        <end position="23"/>
    </location>
</feature>
<keyword evidence="1" id="KW-0689">Ribosomal protein</keyword>
<feature type="non-terminal residue" evidence="4">
    <location>
        <position position="76"/>
    </location>
</feature>
<accession>X0SGQ7</accession>
<evidence type="ECO:0000256" key="2">
    <source>
        <dbReference type="ARBA" id="ARBA00023274"/>
    </source>
</evidence>
<gene>
    <name evidence="4" type="ORF">S01H1_03796</name>
</gene>
<dbReference type="InterPro" id="IPR036227">
    <property type="entry name" value="Ribosomal_uL15/eL18_sf"/>
</dbReference>
<evidence type="ECO:0000313" key="4">
    <source>
        <dbReference type="EMBL" id="GAF80199.1"/>
    </source>
</evidence>
<feature type="region of interest" description="Disordered" evidence="3">
    <location>
        <begin position="1"/>
        <end position="46"/>
    </location>
</feature>
<dbReference type="SUPFAM" id="SSF52080">
    <property type="entry name" value="Ribosomal proteins L15p and L18e"/>
    <property type="match status" value="1"/>
</dbReference>
<evidence type="ECO:0000256" key="3">
    <source>
        <dbReference type="SAM" id="MobiDB-lite"/>
    </source>
</evidence>
<dbReference type="GO" id="GO:0005840">
    <property type="term" value="C:ribosome"/>
    <property type="evidence" value="ECO:0007669"/>
    <property type="project" value="UniProtKB-KW"/>
</dbReference>
<reference evidence="4" key="1">
    <citation type="journal article" date="2014" name="Front. Microbiol.">
        <title>High frequency of phylogenetically diverse reductive dehalogenase-homologous genes in deep subseafloor sedimentary metagenomes.</title>
        <authorList>
            <person name="Kawai M."/>
            <person name="Futagami T."/>
            <person name="Toyoda A."/>
            <person name="Takaki Y."/>
            <person name="Nishi S."/>
            <person name="Hori S."/>
            <person name="Arai W."/>
            <person name="Tsubouchi T."/>
            <person name="Morono Y."/>
            <person name="Uchiyama I."/>
            <person name="Ito T."/>
            <person name="Fujiyama A."/>
            <person name="Inagaki F."/>
            <person name="Takami H."/>
        </authorList>
    </citation>
    <scope>NUCLEOTIDE SEQUENCE</scope>
    <source>
        <strain evidence="4">Expedition CK06-06</strain>
    </source>
</reference>
<comment type="caution">
    <text evidence="4">The sequence shown here is derived from an EMBL/GenBank/DDBJ whole genome shotgun (WGS) entry which is preliminary data.</text>
</comment>
<sequence>MQLHELKPKTKSKTKKRIGRGGKRGTYSGRGIKGQKSRAGRAPRPAIRDIIKKIPKKRGYRFKSIKKKPQIVNLKD</sequence>
<organism evidence="4">
    <name type="scientific">marine sediment metagenome</name>
    <dbReference type="NCBI Taxonomy" id="412755"/>
    <lineage>
        <taxon>unclassified sequences</taxon>
        <taxon>metagenomes</taxon>
        <taxon>ecological metagenomes</taxon>
    </lineage>
</organism>
<protein>
    <submittedName>
        <fullName evidence="4">Uncharacterized protein</fullName>
    </submittedName>
</protein>
<keyword evidence="2" id="KW-0687">Ribonucleoprotein</keyword>
<name>X0SGQ7_9ZZZZ</name>
<dbReference type="EMBL" id="BARS01002039">
    <property type="protein sequence ID" value="GAF80199.1"/>
    <property type="molecule type" value="Genomic_DNA"/>
</dbReference>
<evidence type="ECO:0000256" key="1">
    <source>
        <dbReference type="ARBA" id="ARBA00022980"/>
    </source>
</evidence>
<dbReference type="GO" id="GO:1990904">
    <property type="term" value="C:ribonucleoprotein complex"/>
    <property type="evidence" value="ECO:0007669"/>
    <property type="project" value="UniProtKB-KW"/>
</dbReference>
<dbReference type="AlphaFoldDB" id="X0SGQ7"/>